<evidence type="ECO:0000313" key="6">
    <source>
        <dbReference type="EMBL" id="QDO89066.1"/>
    </source>
</evidence>
<dbReference type="KEGG" id="orz:FNH13_12630"/>
<gene>
    <name evidence="6" type="ORF">FNH13_12630</name>
</gene>
<keyword evidence="2" id="KW-0479">Metal-binding</keyword>
<dbReference type="Gene3D" id="3.40.50.1010">
    <property type="entry name" value="5'-nuclease"/>
    <property type="match status" value="1"/>
</dbReference>
<dbReference type="InterPro" id="IPR029060">
    <property type="entry name" value="PIN-like_dom_sf"/>
</dbReference>
<dbReference type="Proteomes" id="UP000315395">
    <property type="component" value="Chromosome"/>
</dbReference>
<keyword evidence="4" id="KW-0460">Magnesium</keyword>
<keyword evidence="1" id="KW-0540">Nuclease</keyword>
<feature type="domain" description="PIN" evidence="5">
    <location>
        <begin position="4"/>
        <end position="120"/>
    </location>
</feature>
<organism evidence="6 7">
    <name type="scientific">Ornithinimicrobium ciconiae</name>
    <dbReference type="NCBI Taxonomy" id="2594265"/>
    <lineage>
        <taxon>Bacteria</taxon>
        <taxon>Bacillati</taxon>
        <taxon>Actinomycetota</taxon>
        <taxon>Actinomycetes</taxon>
        <taxon>Micrococcales</taxon>
        <taxon>Ornithinimicrobiaceae</taxon>
        <taxon>Ornithinimicrobium</taxon>
    </lineage>
</organism>
<accession>A0A516GC03</accession>
<protein>
    <submittedName>
        <fullName evidence="6">Type II toxin-antitoxin system VapC family toxin</fullName>
    </submittedName>
</protein>
<evidence type="ECO:0000313" key="7">
    <source>
        <dbReference type="Proteomes" id="UP000315395"/>
    </source>
</evidence>
<keyword evidence="7" id="KW-1185">Reference proteome</keyword>
<evidence type="ECO:0000256" key="3">
    <source>
        <dbReference type="ARBA" id="ARBA00022801"/>
    </source>
</evidence>
<dbReference type="EMBL" id="CP041616">
    <property type="protein sequence ID" value="QDO89066.1"/>
    <property type="molecule type" value="Genomic_DNA"/>
</dbReference>
<dbReference type="SUPFAM" id="SSF88723">
    <property type="entry name" value="PIN domain-like"/>
    <property type="match status" value="1"/>
</dbReference>
<proteinExistence type="predicted"/>
<dbReference type="GO" id="GO:0016787">
    <property type="term" value="F:hydrolase activity"/>
    <property type="evidence" value="ECO:0007669"/>
    <property type="project" value="UniProtKB-KW"/>
</dbReference>
<keyword evidence="3" id="KW-0378">Hydrolase</keyword>
<evidence type="ECO:0000256" key="2">
    <source>
        <dbReference type="ARBA" id="ARBA00022723"/>
    </source>
</evidence>
<reference evidence="6 7" key="1">
    <citation type="submission" date="2019-07" db="EMBL/GenBank/DDBJ databases">
        <title>complete genome sequencing of Ornithinimicrobium sp. H23M54.</title>
        <authorList>
            <person name="Bae J.-W."/>
            <person name="Lee S.-Y."/>
        </authorList>
    </citation>
    <scope>NUCLEOTIDE SEQUENCE [LARGE SCALE GENOMIC DNA]</scope>
    <source>
        <strain evidence="6 7">H23M54</strain>
    </source>
</reference>
<dbReference type="RefSeq" id="WP_143783743.1">
    <property type="nucleotide sequence ID" value="NZ_CP041616.1"/>
</dbReference>
<evidence type="ECO:0000256" key="1">
    <source>
        <dbReference type="ARBA" id="ARBA00022722"/>
    </source>
</evidence>
<evidence type="ECO:0000259" key="5">
    <source>
        <dbReference type="Pfam" id="PF01850"/>
    </source>
</evidence>
<evidence type="ECO:0000256" key="4">
    <source>
        <dbReference type="ARBA" id="ARBA00022842"/>
    </source>
</evidence>
<dbReference type="Pfam" id="PF01850">
    <property type="entry name" value="PIN"/>
    <property type="match status" value="1"/>
</dbReference>
<dbReference type="InterPro" id="IPR002716">
    <property type="entry name" value="PIN_dom"/>
</dbReference>
<dbReference type="GO" id="GO:0046872">
    <property type="term" value="F:metal ion binding"/>
    <property type="evidence" value="ECO:0007669"/>
    <property type="project" value="UniProtKB-KW"/>
</dbReference>
<name>A0A516GC03_9MICO</name>
<sequence>MISYLDTSAALKLLIEEVESTSIADHLNRALDAGRDIVSSMLLFTELHCAAARRGGISEDAVNSVLDVVALVDLDRADLTRAATSAWGLRSADAIHLAAALRLDVDTMLTYDVELARTARRAGIRVEAPAPSTQPRSPE</sequence>
<dbReference type="AlphaFoldDB" id="A0A516GC03"/>
<dbReference type="CDD" id="cd09874">
    <property type="entry name" value="PIN_MT3492-like"/>
    <property type="match status" value="1"/>
</dbReference>
<dbReference type="OrthoDB" id="1525146at2"/>
<dbReference type="GO" id="GO:0004518">
    <property type="term" value="F:nuclease activity"/>
    <property type="evidence" value="ECO:0007669"/>
    <property type="project" value="UniProtKB-KW"/>
</dbReference>